<sequence>MTENQTTPESFLAAVDTLRANEGTVRATAHTSSVSADGWTATEPASAPESIDA</sequence>
<evidence type="ECO:0000313" key="2">
    <source>
        <dbReference type="EMBL" id="BAU88071.1"/>
    </source>
</evidence>
<dbReference type="EMBL" id="AP017424">
    <property type="protein sequence ID" value="BAU88071.1"/>
    <property type="molecule type" value="Genomic_DNA"/>
</dbReference>
<protein>
    <submittedName>
        <fullName evidence="2">Uncharacterized protein</fullName>
    </submittedName>
</protein>
<proteinExistence type="predicted"/>
<evidence type="ECO:0000313" key="3">
    <source>
        <dbReference type="Proteomes" id="UP000217676"/>
    </source>
</evidence>
<feature type="region of interest" description="Disordered" evidence="1">
    <location>
        <begin position="26"/>
        <end position="53"/>
    </location>
</feature>
<gene>
    <name evidence="2" type="ORF">SLA_7205</name>
</gene>
<dbReference type="Proteomes" id="UP000217676">
    <property type="component" value="Chromosome"/>
</dbReference>
<dbReference type="AlphaFoldDB" id="A0A160P9Q3"/>
<accession>A0A160P9Q3</accession>
<reference evidence="2 3" key="1">
    <citation type="journal article" date="2016" name="Genome Announc.">
        <title>Complete Genome Sequence of Thiostrepton-Producing Streptomyces laurentii ATCC 31255.</title>
        <authorList>
            <person name="Doi K."/>
            <person name="Fujino Y."/>
            <person name="Nagayoshi Y."/>
            <person name="Ohshima T."/>
            <person name="Ogata S."/>
        </authorList>
    </citation>
    <scope>NUCLEOTIDE SEQUENCE [LARGE SCALE GENOMIC DNA]</scope>
    <source>
        <strain evidence="2 3">ATCC 31255</strain>
    </source>
</reference>
<evidence type="ECO:0000256" key="1">
    <source>
        <dbReference type="SAM" id="MobiDB-lite"/>
    </source>
</evidence>
<organism evidence="2 3">
    <name type="scientific">Streptomyces laurentii</name>
    <dbReference type="NCBI Taxonomy" id="39478"/>
    <lineage>
        <taxon>Bacteria</taxon>
        <taxon>Bacillati</taxon>
        <taxon>Actinomycetota</taxon>
        <taxon>Actinomycetes</taxon>
        <taxon>Kitasatosporales</taxon>
        <taxon>Streptomycetaceae</taxon>
        <taxon>Streptomyces</taxon>
    </lineage>
</organism>
<dbReference type="KEGG" id="slau:SLA_7205"/>
<keyword evidence="3" id="KW-1185">Reference proteome</keyword>
<name>A0A160P9Q3_STRLU</name>